<dbReference type="EMBL" id="JAVDYG010000001">
    <property type="protein sequence ID" value="MDR7364080.1"/>
    <property type="molecule type" value="Genomic_DNA"/>
</dbReference>
<dbReference type="PRINTS" id="PR01033">
    <property type="entry name" value="PHYTOCHROME"/>
</dbReference>
<dbReference type="Gene3D" id="3.60.40.10">
    <property type="entry name" value="PPM-type phosphatase domain"/>
    <property type="match status" value="1"/>
</dbReference>
<evidence type="ECO:0000259" key="6">
    <source>
        <dbReference type="PROSITE" id="PS50046"/>
    </source>
</evidence>
<gene>
    <name evidence="9" type="ORF">J2S63_003633</name>
</gene>
<evidence type="ECO:0000259" key="8">
    <source>
        <dbReference type="PROSITE" id="PS51746"/>
    </source>
</evidence>
<sequence>MSDATATEVAEGFLPVGADIDLTNCEREPIHIPGSVQPHGVLLTTTGLDGTVVQVSSNCAAVFGVEAEHLLGVPVADLFHPSSSRVLARAMADPAADRTISPWRVMVPDGSGRPVVYDLLAHHWQGVWIIELEQATESPLTENTLTGVRTAVTRLSQAPSVVELLDRAAQIFRQLTGFDRVMVYRFDREWNGQVVAEARRLDLEPFLGMHYPASDIPPQARALYTTNWLRFIRDVHAVNAPLEPPLDPVNGGSLDLSGSALRSVSPIHCEYLSNMGVTASMSVSLIIGGKLAGLIACHHYSGPFVPPASIRATSEFLAHTLSLLLASREQDERTARSRVIQEALVAFAQAASSRDSDLDGLLTAAAPELMRMLGATGMAWSLEGHVATAGDSPAPDDVLRLRQWVDVQPSELMLHTDKLPLDEPSLADLAPLASGLLALRLADGQDVMFFRPEVVHTVNWGGNPHLKELRVDGDGVPRLSPRGSFALWRETVRGKAEEWAEPEQEAGQQLGAQLMSVLYNRHRTVALVAETLQQSLLPDRLPQSPGWGLAGRSRPASAGVGGDWYDAVPLSDGRRLLVVGDVAGHGLAAASAMAQLRSSVRAYAVEDADPVRVLRRVDQATATLSPDVIATVVVAVLDPATGEVEVASAGHPNPVVRISGRTHLLEVDSLPPLGVIGLARRHDISSTRLTMGPGDALLLVSDGMFERREEEVDVSLQGLVELTERTLVDHPVVEAALAELLHRSPGTSIDDDVTLLLLRGL</sequence>
<dbReference type="InterPro" id="IPR013515">
    <property type="entry name" value="Phytochrome_cen-reg"/>
</dbReference>
<dbReference type="PANTHER" id="PTHR43156">
    <property type="entry name" value="STAGE II SPORULATION PROTEIN E-RELATED"/>
    <property type="match status" value="1"/>
</dbReference>
<dbReference type="InterPro" id="IPR003018">
    <property type="entry name" value="GAF"/>
</dbReference>
<protein>
    <submittedName>
        <fullName evidence="9">Light-regulated signal transduction histidine kinase (Bacteriophytochrome)</fullName>
    </submittedName>
</protein>
<accession>A0ABU2C096</accession>
<dbReference type="PROSITE" id="PS51746">
    <property type="entry name" value="PPM_2"/>
    <property type="match status" value="1"/>
</dbReference>
<dbReference type="SUPFAM" id="SSF55781">
    <property type="entry name" value="GAF domain-like"/>
    <property type="match status" value="2"/>
</dbReference>
<dbReference type="Proteomes" id="UP001183648">
    <property type="component" value="Unassembled WGS sequence"/>
</dbReference>
<feature type="domain" description="PAS" evidence="7">
    <location>
        <begin position="49"/>
        <end position="98"/>
    </location>
</feature>
<dbReference type="Pfam" id="PF07228">
    <property type="entry name" value="SpoIIE"/>
    <property type="match status" value="1"/>
</dbReference>
<dbReference type="SMART" id="SM00065">
    <property type="entry name" value="GAF"/>
    <property type="match status" value="1"/>
</dbReference>
<dbReference type="Gene3D" id="3.30.450.270">
    <property type="match status" value="1"/>
</dbReference>
<dbReference type="SUPFAM" id="SSF81606">
    <property type="entry name" value="PP2C-like"/>
    <property type="match status" value="1"/>
</dbReference>
<dbReference type="CDD" id="cd00130">
    <property type="entry name" value="PAS"/>
    <property type="match status" value="1"/>
</dbReference>
<keyword evidence="4" id="KW-0157">Chromophore</keyword>
<evidence type="ECO:0000313" key="10">
    <source>
        <dbReference type="Proteomes" id="UP001183648"/>
    </source>
</evidence>
<feature type="domain" description="PPM-type phosphatase" evidence="8">
    <location>
        <begin position="546"/>
        <end position="760"/>
    </location>
</feature>
<dbReference type="InterPro" id="IPR000014">
    <property type="entry name" value="PAS"/>
</dbReference>
<dbReference type="InterPro" id="IPR035965">
    <property type="entry name" value="PAS-like_dom_sf"/>
</dbReference>
<dbReference type="InterPro" id="IPR013654">
    <property type="entry name" value="PAS_2"/>
</dbReference>
<keyword evidence="2" id="KW-0716">Sensory transduction</keyword>
<keyword evidence="9" id="KW-0418">Kinase</keyword>
<evidence type="ECO:0000256" key="5">
    <source>
        <dbReference type="ARBA" id="ARBA00023170"/>
    </source>
</evidence>
<dbReference type="PANTHER" id="PTHR43156:SF2">
    <property type="entry name" value="STAGE II SPORULATION PROTEIN E"/>
    <property type="match status" value="1"/>
</dbReference>
<evidence type="ECO:0000256" key="2">
    <source>
        <dbReference type="ARBA" id="ARBA00022606"/>
    </source>
</evidence>
<dbReference type="SUPFAM" id="SSF55785">
    <property type="entry name" value="PYP-like sensor domain (PAS domain)"/>
    <property type="match status" value="1"/>
</dbReference>
<keyword evidence="5" id="KW-0675">Receptor</keyword>
<dbReference type="Pfam" id="PF01590">
    <property type="entry name" value="GAF"/>
    <property type="match status" value="1"/>
</dbReference>
<organism evidence="9 10">
    <name type="scientific">Nocardioides marmoribigeumensis</name>
    <dbReference type="NCBI Taxonomy" id="433649"/>
    <lineage>
        <taxon>Bacteria</taxon>
        <taxon>Bacillati</taxon>
        <taxon>Actinomycetota</taxon>
        <taxon>Actinomycetes</taxon>
        <taxon>Propionibacteriales</taxon>
        <taxon>Nocardioidaceae</taxon>
        <taxon>Nocardioides</taxon>
    </lineage>
</organism>
<proteinExistence type="predicted"/>
<dbReference type="InterPro" id="IPR036457">
    <property type="entry name" value="PPM-type-like_dom_sf"/>
</dbReference>
<keyword evidence="10" id="KW-1185">Reference proteome</keyword>
<dbReference type="Pfam" id="PF08446">
    <property type="entry name" value="PAS_2"/>
    <property type="match status" value="1"/>
</dbReference>
<evidence type="ECO:0000313" key="9">
    <source>
        <dbReference type="EMBL" id="MDR7364080.1"/>
    </source>
</evidence>
<dbReference type="PROSITE" id="PS50112">
    <property type="entry name" value="PAS"/>
    <property type="match status" value="1"/>
</dbReference>
<keyword evidence="1" id="KW-0600">Photoreceptor protein</keyword>
<dbReference type="Gene3D" id="3.30.450.40">
    <property type="match status" value="1"/>
</dbReference>
<dbReference type="InterPro" id="IPR016132">
    <property type="entry name" value="Phyto_chromo_attachment"/>
</dbReference>
<evidence type="ECO:0000256" key="1">
    <source>
        <dbReference type="ARBA" id="ARBA00022543"/>
    </source>
</evidence>
<evidence type="ECO:0000259" key="7">
    <source>
        <dbReference type="PROSITE" id="PS50112"/>
    </source>
</evidence>
<reference evidence="9 10" key="1">
    <citation type="submission" date="2023-07" db="EMBL/GenBank/DDBJ databases">
        <title>Sequencing the genomes of 1000 actinobacteria strains.</title>
        <authorList>
            <person name="Klenk H.-P."/>
        </authorList>
    </citation>
    <scope>NUCLEOTIDE SEQUENCE [LARGE SCALE GENOMIC DNA]</scope>
    <source>
        <strain evidence="9 10">DSM 19426</strain>
    </source>
</reference>
<feature type="domain" description="Phytochrome chromophore attachment site" evidence="6">
    <location>
        <begin position="160"/>
        <end position="319"/>
    </location>
</feature>
<keyword evidence="9" id="KW-0808">Transferase</keyword>
<dbReference type="GO" id="GO:0016301">
    <property type="term" value="F:kinase activity"/>
    <property type="evidence" value="ECO:0007669"/>
    <property type="project" value="UniProtKB-KW"/>
</dbReference>
<dbReference type="InterPro" id="IPR052016">
    <property type="entry name" value="Bact_Sigma-Reg"/>
</dbReference>
<name>A0ABU2C096_9ACTN</name>
<evidence type="ECO:0000256" key="4">
    <source>
        <dbReference type="ARBA" id="ARBA00022991"/>
    </source>
</evidence>
<dbReference type="InterPro" id="IPR001932">
    <property type="entry name" value="PPM-type_phosphatase-like_dom"/>
</dbReference>
<dbReference type="InterPro" id="IPR001294">
    <property type="entry name" value="Phytochrome"/>
</dbReference>
<dbReference type="Pfam" id="PF00360">
    <property type="entry name" value="PHY"/>
    <property type="match status" value="1"/>
</dbReference>
<dbReference type="Gene3D" id="3.30.450.20">
    <property type="entry name" value="PAS domain"/>
    <property type="match status" value="1"/>
</dbReference>
<keyword evidence="3" id="KW-0378">Hydrolase</keyword>
<dbReference type="SMART" id="SM00331">
    <property type="entry name" value="PP2C_SIG"/>
    <property type="match status" value="1"/>
</dbReference>
<dbReference type="PROSITE" id="PS50046">
    <property type="entry name" value="PHYTOCHROME_2"/>
    <property type="match status" value="1"/>
</dbReference>
<dbReference type="RefSeq" id="WP_310305270.1">
    <property type="nucleotide sequence ID" value="NZ_BAAAPS010000005.1"/>
</dbReference>
<dbReference type="InterPro" id="IPR029016">
    <property type="entry name" value="GAF-like_dom_sf"/>
</dbReference>
<dbReference type="InterPro" id="IPR043150">
    <property type="entry name" value="Phytochrome_PHY_sf"/>
</dbReference>
<comment type="caution">
    <text evidence="9">The sequence shown here is derived from an EMBL/GenBank/DDBJ whole genome shotgun (WGS) entry which is preliminary data.</text>
</comment>
<evidence type="ECO:0000256" key="3">
    <source>
        <dbReference type="ARBA" id="ARBA00022801"/>
    </source>
</evidence>